<evidence type="ECO:0000313" key="5">
    <source>
        <dbReference type="EMBL" id="CAH2083264.1"/>
    </source>
</evidence>
<gene>
    <name evidence="5" type="ORF">EEDITHA_LOCUS14</name>
</gene>
<dbReference type="InterPro" id="IPR043502">
    <property type="entry name" value="DNA/RNA_pol_sf"/>
</dbReference>
<keyword evidence="1" id="KW-0862">Zinc</keyword>
<dbReference type="PROSITE" id="PS50878">
    <property type="entry name" value="RT_POL"/>
    <property type="match status" value="1"/>
</dbReference>
<feature type="region of interest" description="Disordered" evidence="2">
    <location>
        <begin position="180"/>
        <end position="203"/>
    </location>
</feature>
<dbReference type="GO" id="GO:0008270">
    <property type="term" value="F:zinc ion binding"/>
    <property type="evidence" value="ECO:0007669"/>
    <property type="project" value="UniProtKB-KW"/>
</dbReference>
<keyword evidence="6" id="KW-1185">Reference proteome</keyword>
<dbReference type="PROSITE" id="PS00028">
    <property type="entry name" value="ZINC_FINGER_C2H2_1"/>
    <property type="match status" value="2"/>
</dbReference>
<dbReference type="PROSITE" id="PS50157">
    <property type="entry name" value="ZINC_FINGER_C2H2_2"/>
    <property type="match status" value="1"/>
</dbReference>
<dbReference type="PANTHER" id="PTHR33332">
    <property type="entry name" value="REVERSE TRANSCRIPTASE DOMAIN-CONTAINING PROTEIN"/>
    <property type="match status" value="1"/>
</dbReference>
<comment type="caution">
    <text evidence="5">The sequence shown here is derived from an EMBL/GenBank/DDBJ whole genome shotgun (WGS) entry which is preliminary data.</text>
</comment>
<evidence type="ECO:0000259" key="3">
    <source>
        <dbReference type="PROSITE" id="PS50157"/>
    </source>
</evidence>
<dbReference type="Pfam" id="PF00078">
    <property type="entry name" value="RVT_1"/>
    <property type="match status" value="1"/>
</dbReference>
<accession>A0AAU9T8M1</accession>
<keyword evidence="1" id="KW-0863">Zinc-finger</keyword>
<evidence type="ECO:0000259" key="4">
    <source>
        <dbReference type="PROSITE" id="PS50878"/>
    </source>
</evidence>
<dbReference type="CDD" id="cd01650">
    <property type="entry name" value="RT_nLTR_like"/>
    <property type="match status" value="1"/>
</dbReference>
<feature type="domain" description="C2H2-type" evidence="3">
    <location>
        <begin position="248"/>
        <end position="275"/>
    </location>
</feature>
<evidence type="ECO:0000313" key="6">
    <source>
        <dbReference type="Proteomes" id="UP001153954"/>
    </source>
</evidence>
<feature type="domain" description="Reverse transcriptase" evidence="4">
    <location>
        <begin position="539"/>
        <end position="809"/>
    </location>
</feature>
<organism evidence="5 6">
    <name type="scientific">Euphydryas editha</name>
    <name type="common">Edith's checkerspot</name>
    <dbReference type="NCBI Taxonomy" id="104508"/>
    <lineage>
        <taxon>Eukaryota</taxon>
        <taxon>Metazoa</taxon>
        <taxon>Ecdysozoa</taxon>
        <taxon>Arthropoda</taxon>
        <taxon>Hexapoda</taxon>
        <taxon>Insecta</taxon>
        <taxon>Pterygota</taxon>
        <taxon>Neoptera</taxon>
        <taxon>Endopterygota</taxon>
        <taxon>Lepidoptera</taxon>
        <taxon>Glossata</taxon>
        <taxon>Ditrysia</taxon>
        <taxon>Papilionoidea</taxon>
        <taxon>Nymphalidae</taxon>
        <taxon>Nymphalinae</taxon>
        <taxon>Euphydryas</taxon>
    </lineage>
</organism>
<dbReference type="Gene3D" id="3.30.160.60">
    <property type="entry name" value="Classic Zinc Finger"/>
    <property type="match status" value="1"/>
</dbReference>
<dbReference type="SUPFAM" id="SSF56672">
    <property type="entry name" value="DNA/RNA polymerases"/>
    <property type="match status" value="1"/>
</dbReference>
<dbReference type="InterPro" id="IPR000477">
    <property type="entry name" value="RT_dom"/>
</dbReference>
<sequence>MNLNACEGCLSINRNLKFVDENERKLFNSFININYTKNQLELCWECRALLKKFIRFKHQVRQAHDILVSYVLNHTTLKSLSSLQTTICKNEIVYDVAYKNEETPSLTFVKIEEDKDVIQDFAEAGDTFDDDDDDKEGALMIDLKMDPIENENKTEDKFDDSDDEPLNVIREEKIKSRVKRRVNGNGKLNSSGKREKSPGVVSNARVSKKLQQLNVSGDLLHMVVLSWEEVEAERQRALQSESFTRHEYRCYDCALGFNHRCKLEDHMKKHNPSSGGAECSVCRVRCRDAHALAAHRRRHRVRLPSWQLNSSNDMDPNLMYKTFFETFLNEFNSIYKSKEITVCDAPIFSEWATVGIYKSRQRLYELYAERQFNTTKKFQNYVKLYSKTFKVVCQIAKKKYISDKILNSVDKVKSTWKIINAETGKLKSNESDYKININGKIITEDLEIANEFEKFFTRIPVELTKTLNSSTPIAESLLKSNVPMCNVEFKFSHVNKYCILKAFKLLNIKRTPDLWSTSVHLIISLIEIVAPELALIFNNCIDSGVFPDLMKFSKLMPLFKSGSTADPFNFRPISVLPTFSKIFEKIILNQLQKHFESNELLHNKQFGFTRGRSTTDAGIKLLETIYEAWDQSHDAYGVFCDLSKAFDCVQHQTLIRKLHHYGIRGTALDFVTSYLSGRTQSVVINDKRSPGSLVTMGVPQGSILGPFLFLVYINDLPHLVRDDHEIVLFADDTSLLFKVKRGQNSLDDVNRALSKIIHWFNVNNLLLNESKTKCVRFTLPNVKLATTSIRIRDKEIELVDQAVFLGITLDSKLQWGPHIGKLSDRLSSAAYAVKKIRQLTDIKTARLVYFSYFHSIMTYGLLLWGNAADIQCIFILQKRAVRAIYGMGTRESLRNKFKEIKILTVYSQYIFENLLYTHKNKNKFVKNCDRHNINLRNKNKLAIPNFRLHKISNSFVGNCIRMYNTLPGNVQDLSLNKFKHFIKSKLCSKAYYSIKDFLNDKAAWQ</sequence>
<keyword evidence="1" id="KW-0479">Metal-binding</keyword>
<dbReference type="EMBL" id="CAKOGL010000001">
    <property type="protein sequence ID" value="CAH2083264.1"/>
    <property type="molecule type" value="Genomic_DNA"/>
</dbReference>
<protein>
    <recommendedName>
        <fullName evidence="7">Reverse transcriptase domain-containing protein</fullName>
    </recommendedName>
</protein>
<evidence type="ECO:0000256" key="1">
    <source>
        <dbReference type="PROSITE-ProRule" id="PRU00042"/>
    </source>
</evidence>
<evidence type="ECO:0000256" key="2">
    <source>
        <dbReference type="SAM" id="MobiDB-lite"/>
    </source>
</evidence>
<proteinExistence type="predicted"/>
<dbReference type="Proteomes" id="UP001153954">
    <property type="component" value="Unassembled WGS sequence"/>
</dbReference>
<name>A0AAU9T8M1_EUPED</name>
<dbReference type="AlphaFoldDB" id="A0AAU9T8M1"/>
<dbReference type="InterPro" id="IPR013087">
    <property type="entry name" value="Znf_C2H2_type"/>
</dbReference>
<reference evidence="5" key="1">
    <citation type="submission" date="2022-03" db="EMBL/GenBank/DDBJ databases">
        <authorList>
            <person name="Tunstrom K."/>
        </authorList>
    </citation>
    <scope>NUCLEOTIDE SEQUENCE</scope>
</reference>
<dbReference type="GO" id="GO:0071897">
    <property type="term" value="P:DNA biosynthetic process"/>
    <property type="evidence" value="ECO:0007669"/>
    <property type="project" value="UniProtKB-ARBA"/>
</dbReference>
<evidence type="ECO:0008006" key="7">
    <source>
        <dbReference type="Google" id="ProtNLM"/>
    </source>
</evidence>
<dbReference type="SMART" id="SM00355">
    <property type="entry name" value="ZnF_C2H2"/>
    <property type="match status" value="2"/>
</dbReference>